<dbReference type="AlphaFoldDB" id="A0AAD7LF67"/>
<proteinExistence type="predicted"/>
<evidence type="ECO:0000313" key="2">
    <source>
        <dbReference type="Proteomes" id="UP001163823"/>
    </source>
</evidence>
<dbReference type="EMBL" id="JARAOO010000009">
    <property type="protein sequence ID" value="KAJ7957096.1"/>
    <property type="molecule type" value="Genomic_DNA"/>
</dbReference>
<protein>
    <submittedName>
        <fullName evidence="1">Uncharacterized protein</fullName>
    </submittedName>
</protein>
<name>A0AAD7LF67_QUISA</name>
<comment type="caution">
    <text evidence="1">The sequence shown here is derived from an EMBL/GenBank/DDBJ whole genome shotgun (WGS) entry which is preliminary data.</text>
</comment>
<dbReference type="KEGG" id="qsa:O6P43_023436"/>
<organism evidence="1 2">
    <name type="scientific">Quillaja saponaria</name>
    <name type="common">Soap bark tree</name>
    <dbReference type="NCBI Taxonomy" id="32244"/>
    <lineage>
        <taxon>Eukaryota</taxon>
        <taxon>Viridiplantae</taxon>
        <taxon>Streptophyta</taxon>
        <taxon>Embryophyta</taxon>
        <taxon>Tracheophyta</taxon>
        <taxon>Spermatophyta</taxon>
        <taxon>Magnoliopsida</taxon>
        <taxon>eudicotyledons</taxon>
        <taxon>Gunneridae</taxon>
        <taxon>Pentapetalae</taxon>
        <taxon>rosids</taxon>
        <taxon>fabids</taxon>
        <taxon>Fabales</taxon>
        <taxon>Quillajaceae</taxon>
        <taxon>Quillaja</taxon>
    </lineage>
</organism>
<gene>
    <name evidence="1" type="ORF">O6P43_023436</name>
</gene>
<sequence>MKDDDGSLPNLITIIHQDHFLCMHIKKHNNMRILYLLFHLVGSARDSQYPGKEEAVSFCRDFWLLFYSFGMANDSL</sequence>
<evidence type="ECO:0000313" key="1">
    <source>
        <dbReference type="EMBL" id="KAJ7957096.1"/>
    </source>
</evidence>
<reference evidence="1" key="1">
    <citation type="journal article" date="2023" name="Science">
        <title>Elucidation of the pathway for biosynthesis of saponin adjuvants from the soapbark tree.</title>
        <authorList>
            <person name="Reed J."/>
            <person name="Orme A."/>
            <person name="El-Demerdash A."/>
            <person name="Owen C."/>
            <person name="Martin L.B.B."/>
            <person name="Misra R.C."/>
            <person name="Kikuchi S."/>
            <person name="Rejzek M."/>
            <person name="Martin A.C."/>
            <person name="Harkess A."/>
            <person name="Leebens-Mack J."/>
            <person name="Louveau T."/>
            <person name="Stephenson M.J."/>
            <person name="Osbourn A."/>
        </authorList>
    </citation>
    <scope>NUCLEOTIDE SEQUENCE</scope>
    <source>
        <strain evidence="1">S10</strain>
    </source>
</reference>
<dbReference type="Proteomes" id="UP001163823">
    <property type="component" value="Chromosome 9"/>
</dbReference>
<accession>A0AAD7LF67</accession>
<keyword evidence="2" id="KW-1185">Reference proteome</keyword>